<feature type="domain" description="PB1-like" evidence="2">
    <location>
        <begin position="51"/>
        <end position="141"/>
    </location>
</feature>
<feature type="compositionally biased region" description="Polar residues" evidence="1">
    <location>
        <begin position="25"/>
        <end position="42"/>
    </location>
</feature>
<evidence type="ECO:0000256" key="1">
    <source>
        <dbReference type="SAM" id="MobiDB-lite"/>
    </source>
</evidence>
<proteinExistence type="predicted"/>
<feature type="compositionally biased region" description="Polar residues" evidence="1">
    <location>
        <begin position="161"/>
        <end position="188"/>
    </location>
</feature>
<dbReference type="Proteomes" id="UP001054252">
    <property type="component" value="Unassembled WGS sequence"/>
</dbReference>
<feature type="compositionally biased region" description="Basic residues" evidence="1">
    <location>
        <begin position="1"/>
        <end position="12"/>
    </location>
</feature>
<evidence type="ECO:0000313" key="4">
    <source>
        <dbReference type="Proteomes" id="UP001054252"/>
    </source>
</evidence>
<sequence length="198" mass="22783">MRGLKGRRKGKGKSKEDNVEDYDQPSPTNSPTQPICNRNDTGRVNTGYTNQFRFHFGGHFIFTPFRRYVNGREEKKAYEDDFVPFFEIRDDLVKYCQFSTLKGDRFYYLKPLNILSDLDALEEVKDNGDVRRMVDSYKKCRISIIDIYCLSSEYEIVPSTQVGNDGNGNNSSPEILQPSLSTRNTSEEQLLPLGHENA</sequence>
<evidence type="ECO:0000313" key="3">
    <source>
        <dbReference type="EMBL" id="GKV51489.1"/>
    </source>
</evidence>
<organism evidence="3 4">
    <name type="scientific">Rubroshorea leprosula</name>
    <dbReference type="NCBI Taxonomy" id="152421"/>
    <lineage>
        <taxon>Eukaryota</taxon>
        <taxon>Viridiplantae</taxon>
        <taxon>Streptophyta</taxon>
        <taxon>Embryophyta</taxon>
        <taxon>Tracheophyta</taxon>
        <taxon>Spermatophyta</taxon>
        <taxon>Magnoliopsida</taxon>
        <taxon>eudicotyledons</taxon>
        <taxon>Gunneridae</taxon>
        <taxon>Pentapetalae</taxon>
        <taxon>rosids</taxon>
        <taxon>malvids</taxon>
        <taxon>Malvales</taxon>
        <taxon>Dipterocarpaceae</taxon>
        <taxon>Rubroshorea</taxon>
    </lineage>
</organism>
<feature type="region of interest" description="Disordered" evidence="1">
    <location>
        <begin position="161"/>
        <end position="198"/>
    </location>
</feature>
<keyword evidence="4" id="KW-1185">Reference proteome</keyword>
<comment type="caution">
    <text evidence="3">The sequence shown here is derived from an EMBL/GenBank/DDBJ whole genome shotgun (WGS) entry which is preliminary data.</text>
</comment>
<evidence type="ECO:0000259" key="2">
    <source>
        <dbReference type="Pfam" id="PF26130"/>
    </source>
</evidence>
<accession>A0AAV5MR62</accession>
<feature type="region of interest" description="Disordered" evidence="1">
    <location>
        <begin position="1"/>
        <end position="42"/>
    </location>
</feature>
<name>A0AAV5MR62_9ROSI</name>
<protein>
    <recommendedName>
        <fullName evidence="2">PB1-like domain-containing protein</fullName>
    </recommendedName>
</protein>
<dbReference type="InterPro" id="IPR058594">
    <property type="entry name" value="PB1-like_dom_pln"/>
</dbReference>
<reference evidence="3 4" key="1">
    <citation type="journal article" date="2021" name="Commun. Biol.">
        <title>The genome of Shorea leprosula (Dipterocarpaceae) highlights the ecological relevance of drought in aseasonal tropical rainforests.</title>
        <authorList>
            <person name="Ng K.K.S."/>
            <person name="Kobayashi M.J."/>
            <person name="Fawcett J.A."/>
            <person name="Hatakeyama M."/>
            <person name="Paape T."/>
            <person name="Ng C.H."/>
            <person name="Ang C.C."/>
            <person name="Tnah L.H."/>
            <person name="Lee C.T."/>
            <person name="Nishiyama T."/>
            <person name="Sese J."/>
            <person name="O'Brien M.J."/>
            <person name="Copetti D."/>
            <person name="Mohd Noor M.I."/>
            <person name="Ong R.C."/>
            <person name="Putra M."/>
            <person name="Sireger I.Z."/>
            <person name="Indrioko S."/>
            <person name="Kosugi Y."/>
            <person name="Izuno A."/>
            <person name="Isagi Y."/>
            <person name="Lee S.L."/>
            <person name="Shimizu K.K."/>
        </authorList>
    </citation>
    <scope>NUCLEOTIDE SEQUENCE [LARGE SCALE GENOMIC DNA]</scope>
    <source>
        <strain evidence="3">214</strain>
    </source>
</reference>
<dbReference type="EMBL" id="BPVZ01000503">
    <property type="protein sequence ID" value="GKV51489.1"/>
    <property type="molecule type" value="Genomic_DNA"/>
</dbReference>
<gene>
    <name evidence="3" type="ORF">SLEP1_g58139</name>
</gene>
<dbReference type="AlphaFoldDB" id="A0AAV5MR62"/>
<dbReference type="Pfam" id="PF26130">
    <property type="entry name" value="PB1-like"/>
    <property type="match status" value="1"/>
</dbReference>